<protein>
    <recommendedName>
        <fullName evidence="5">DUF4460 domain-containing protein</fullName>
    </recommendedName>
</protein>
<name>A0A9D4V4D2_ADICA</name>
<reference evidence="3 4" key="1">
    <citation type="submission" date="2021-01" db="EMBL/GenBank/DDBJ databases">
        <title>Adiantum capillus-veneris genome.</title>
        <authorList>
            <person name="Fang Y."/>
            <person name="Liao Q."/>
        </authorList>
    </citation>
    <scope>NUCLEOTIDE SEQUENCE [LARGE SCALE GENOMIC DNA]</scope>
    <source>
        <strain evidence="3">H3</strain>
        <tissue evidence="3">Leaf</tissue>
    </source>
</reference>
<proteinExistence type="predicted"/>
<dbReference type="GO" id="GO:0005739">
    <property type="term" value="C:mitochondrion"/>
    <property type="evidence" value="ECO:0007669"/>
    <property type="project" value="TreeGrafter"/>
</dbReference>
<comment type="caution">
    <text evidence="3">The sequence shown here is derived from an EMBL/GenBank/DDBJ whole genome shotgun (WGS) entry which is preliminary data.</text>
</comment>
<dbReference type="EMBL" id="JABFUD020000005">
    <property type="protein sequence ID" value="KAI5079265.1"/>
    <property type="molecule type" value="Genomic_DNA"/>
</dbReference>
<accession>A0A9D4V4D2</accession>
<dbReference type="Pfam" id="PF14687">
    <property type="entry name" value="DUF4460"/>
    <property type="match status" value="1"/>
</dbReference>
<organism evidence="3 4">
    <name type="scientific">Adiantum capillus-veneris</name>
    <name type="common">Maidenhair fern</name>
    <dbReference type="NCBI Taxonomy" id="13818"/>
    <lineage>
        <taxon>Eukaryota</taxon>
        <taxon>Viridiplantae</taxon>
        <taxon>Streptophyta</taxon>
        <taxon>Embryophyta</taxon>
        <taxon>Tracheophyta</taxon>
        <taxon>Polypodiopsida</taxon>
        <taxon>Polypodiidae</taxon>
        <taxon>Polypodiales</taxon>
        <taxon>Pteridineae</taxon>
        <taxon>Pteridaceae</taxon>
        <taxon>Vittarioideae</taxon>
        <taxon>Adiantum</taxon>
    </lineage>
</organism>
<dbReference type="InterPro" id="IPR027989">
    <property type="entry name" value="DUF4461"/>
</dbReference>
<dbReference type="InterPro" id="IPR027986">
    <property type="entry name" value="TCAIM"/>
</dbReference>
<dbReference type="PANTHER" id="PTHR31596">
    <property type="entry name" value="T-CELL ACTIVATION INHIBITOR, MITOCHONDRIAL"/>
    <property type="match status" value="1"/>
</dbReference>
<evidence type="ECO:0000259" key="2">
    <source>
        <dbReference type="Pfam" id="PF14688"/>
    </source>
</evidence>
<dbReference type="InterPro" id="IPR028031">
    <property type="entry name" value="DUF4460"/>
</dbReference>
<evidence type="ECO:0000313" key="3">
    <source>
        <dbReference type="EMBL" id="KAI5079265.1"/>
    </source>
</evidence>
<keyword evidence="4" id="KW-1185">Reference proteome</keyword>
<dbReference type="PANTHER" id="PTHR31596:SF1">
    <property type="entry name" value="T-CELL ACTIVATION INHIBITOR, MITOCHONDRIAL"/>
    <property type="match status" value="1"/>
</dbReference>
<evidence type="ECO:0000259" key="1">
    <source>
        <dbReference type="Pfam" id="PF14687"/>
    </source>
</evidence>
<sequence>MRAWSRSQPFLKRWQAVQHPRMPSSASSAWIGSVGVCSEREEQARPTLKSQLRLLFKLIHPDLFHNQPLEQAANQNSFQLLQEYLNAAKGGGNYEQHPYHFVFFIRHDSTAENLKKVEISLPFPQARHIDERKAAELLPSTQRAIARLLKLCGLSDFDSSPDEEQIRLSELFQQASEIFRKNEASAVDFEKQLAASKNALRVGRGIRVSFRSPLSDLSGRRQVETLEKLAISLDGAEDVKLTGHNLIIGDCFGVDALGNIWLNYDEGIDEWSYFLNNCDVPKAAKNRKQATDRRVLELKAARALEVEMVFTHDGLAIQPEYTCFLNDIIKDALIHGAVGDGKYCKLPLRITCPERELSECGVNSSQTDEASYMKVDETFGYISIPVWESSSNIYKYIEQRGNEALQIRERLRHSEKHVDQVKLLVRRKLRLRELTFDKRLRSDMCLAACLRLIQYAPDLEMYMEGLAVCISDEHRLPLEGFKSYLHLKWNFSISEL</sequence>
<feature type="domain" description="DUF4461" evidence="2">
    <location>
        <begin position="220"/>
        <end position="480"/>
    </location>
</feature>
<dbReference type="AlphaFoldDB" id="A0A9D4V4D2"/>
<dbReference type="Proteomes" id="UP000886520">
    <property type="component" value="Chromosome 5"/>
</dbReference>
<dbReference type="OrthoDB" id="1888383at2759"/>
<feature type="domain" description="DUF4460" evidence="1">
    <location>
        <begin position="42"/>
        <end position="119"/>
    </location>
</feature>
<evidence type="ECO:0000313" key="4">
    <source>
        <dbReference type="Proteomes" id="UP000886520"/>
    </source>
</evidence>
<gene>
    <name evidence="3" type="ORF">GOP47_0004744</name>
</gene>
<evidence type="ECO:0008006" key="5">
    <source>
        <dbReference type="Google" id="ProtNLM"/>
    </source>
</evidence>
<dbReference type="Pfam" id="PF14688">
    <property type="entry name" value="DUF4461"/>
    <property type="match status" value="1"/>
</dbReference>